<keyword evidence="1" id="KW-0732">Signal</keyword>
<protein>
    <submittedName>
        <fullName evidence="2">Uncharacterized protein</fullName>
    </submittedName>
</protein>
<dbReference type="AlphaFoldDB" id="A0A4P9Y4E6"/>
<sequence length="328" mass="37190">MLLHANVLSTILLFGSLGPLSPSVSAIPMNQGLTSDHRAPAFHWKLPSPHDQENDRRQPLHLTAPSPIMHDQKYYPGASGFVPGEGAKALKPQIPLPHIDTFSRNVILYDVSKKKLKGALTKLKDLDKCLRQAKSIQRPKRLFSFSKSLEGCLDKAYKSIPDKKRFTPLIEYSKGIEDPLYDLAKDLKLEEIWGEYDHIGGDLLDGLQSFLNWVEYWETHRDTAVASLLTSENVRMAKNLHKSLPPLSDYDFGFIRGYANLVLDLENRKNRGEKNLVSHLLDRCRILKERAAGKLRDINQKMSAFFERFTELEIEYIPITPSSNGAGR</sequence>
<gene>
    <name evidence="2" type="ORF">BJ684DRAFT_15793</name>
</gene>
<dbReference type="Proteomes" id="UP000267251">
    <property type="component" value="Unassembled WGS sequence"/>
</dbReference>
<evidence type="ECO:0000313" key="2">
    <source>
        <dbReference type="EMBL" id="RKP13846.1"/>
    </source>
</evidence>
<feature type="chain" id="PRO_5020585734" evidence="1">
    <location>
        <begin position="27"/>
        <end position="328"/>
    </location>
</feature>
<keyword evidence="3" id="KW-1185">Reference proteome</keyword>
<reference evidence="3" key="1">
    <citation type="journal article" date="2018" name="Nat. Microbiol.">
        <title>Leveraging single-cell genomics to expand the fungal tree of life.</title>
        <authorList>
            <person name="Ahrendt S.R."/>
            <person name="Quandt C.A."/>
            <person name="Ciobanu D."/>
            <person name="Clum A."/>
            <person name="Salamov A."/>
            <person name="Andreopoulos B."/>
            <person name="Cheng J.F."/>
            <person name="Woyke T."/>
            <person name="Pelin A."/>
            <person name="Henrissat B."/>
            <person name="Reynolds N.K."/>
            <person name="Benny G.L."/>
            <person name="Smith M.E."/>
            <person name="James T.Y."/>
            <person name="Grigoriev I.V."/>
        </authorList>
    </citation>
    <scope>NUCLEOTIDE SEQUENCE [LARGE SCALE GENOMIC DNA]</scope>
</reference>
<evidence type="ECO:0000313" key="3">
    <source>
        <dbReference type="Proteomes" id="UP000267251"/>
    </source>
</evidence>
<dbReference type="EMBL" id="KZ987933">
    <property type="protein sequence ID" value="RKP13846.1"/>
    <property type="molecule type" value="Genomic_DNA"/>
</dbReference>
<feature type="signal peptide" evidence="1">
    <location>
        <begin position="1"/>
        <end position="26"/>
    </location>
</feature>
<evidence type="ECO:0000256" key="1">
    <source>
        <dbReference type="SAM" id="SignalP"/>
    </source>
</evidence>
<name>A0A4P9Y4E6_9FUNG</name>
<organism evidence="2 3">
    <name type="scientific">Piptocephalis cylindrospora</name>
    <dbReference type="NCBI Taxonomy" id="1907219"/>
    <lineage>
        <taxon>Eukaryota</taxon>
        <taxon>Fungi</taxon>
        <taxon>Fungi incertae sedis</taxon>
        <taxon>Zoopagomycota</taxon>
        <taxon>Zoopagomycotina</taxon>
        <taxon>Zoopagomycetes</taxon>
        <taxon>Zoopagales</taxon>
        <taxon>Piptocephalidaceae</taxon>
        <taxon>Piptocephalis</taxon>
    </lineage>
</organism>
<accession>A0A4P9Y4E6</accession>
<proteinExistence type="predicted"/>